<protein>
    <submittedName>
        <fullName evidence="1">Uncharacterized protein</fullName>
    </submittedName>
</protein>
<evidence type="ECO:0000313" key="1">
    <source>
        <dbReference type="EMBL" id="KIM90460.1"/>
    </source>
</evidence>
<proteinExistence type="predicted"/>
<name>A0A0C3G265_PILCF</name>
<keyword evidence="2" id="KW-1185">Reference proteome</keyword>
<gene>
    <name evidence="1" type="ORF">PILCRDRAFT_812210</name>
</gene>
<accession>A0A0C3G265</accession>
<dbReference type="InParanoid" id="A0A0C3G265"/>
<sequence length="87" mass="10328">MAKQIENLLRPIEPSTLTSFLERQPIYFLRLYLHLKFHALTSCHDILARDRQGPASIGIYRKTRSQDPTLVVVHKKLYRQRRMLLLL</sequence>
<evidence type="ECO:0000313" key="2">
    <source>
        <dbReference type="Proteomes" id="UP000054166"/>
    </source>
</evidence>
<dbReference type="HOGENOM" id="CLU_2484101_0_0_1"/>
<dbReference type="Proteomes" id="UP000054166">
    <property type="component" value="Unassembled WGS sequence"/>
</dbReference>
<reference evidence="1 2" key="1">
    <citation type="submission" date="2014-04" db="EMBL/GenBank/DDBJ databases">
        <authorList>
            <consortium name="DOE Joint Genome Institute"/>
            <person name="Kuo A."/>
            <person name="Tarkka M."/>
            <person name="Buscot F."/>
            <person name="Kohler A."/>
            <person name="Nagy L.G."/>
            <person name="Floudas D."/>
            <person name="Copeland A."/>
            <person name="Barry K.W."/>
            <person name="Cichocki N."/>
            <person name="Veneault-Fourrey C."/>
            <person name="LaButti K."/>
            <person name="Lindquist E.A."/>
            <person name="Lipzen A."/>
            <person name="Lundell T."/>
            <person name="Morin E."/>
            <person name="Murat C."/>
            <person name="Sun H."/>
            <person name="Tunlid A."/>
            <person name="Henrissat B."/>
            <person name="Grigoriev I.V."/>
            <person name="Hibbett D.S."/>
            <person name="Martin F."/>
            <person name="Nordberg H.P."/>
            <person name="Cantor M.N."/>
            <person name="Hua S.X."/>
        </authorList>
    </citation>
    <scope>NUCLEOTIDE SEQUENCE [LARGE SCALE GENOMIC DNA]</scope>
    <source>
        <strain evidence="1 2">F 1598</strain>
    </source>
</reference>
<reference evidence="2" key="2">
    <citation type="submission" date="2015-01" db="EMBL/GenBank/DDBJ databases">
        <title>Evolutionary Origins and Diversification of the Mycorrhizal Mutualists.</title>
        <authorList>
            <consortium name="DOE Joint Genome Institute"/>
            <consortium name="Mycorrhizal Genomics Consortium"/>
            <person name="Kohler A."/>
            <person name="Kuo A."/>
            <person name="Nagy L.G."/>
            <person name="Floudas D."/>
            <person name="Copeland A."/>
            <person name="Barry K.W."/>
            <person name="Cichocki N."/>
            <person name="Veneault-Fourrey C."/>
            <person name="LaButti K."/>
            <person name="Lindquist E.A."/>
            <person name="Lipzen A."/>
            <person name="Lundell T."/>
            <person name="Morin E."/>
            <person name="Murat C."/>
            <person name="Riley R."/>
            <person name="Ohm R."/>
            <person name="Sun H."/>
            <person name="Tunlid A."/>
            <person name="Henrissat B."/>
            <person name="Grigoriev I.V."/>
            <person name="Hibbett D.S."/>
            <person name="Martin F."/>
        </authorList>
    </citation>
    <scope>NUCLEOTIDE SEQUENCE [LARGE SCALE GENOMIC DNA]</scope>
    <source>
        <strain evidence="2">F 1598</strain>
    </source>
</reference>
<organism evidence="1 2">
    <name type="scientific">Piloderma croceum (strain F 1598)</name>
    <dbReference type="NCBI Taxonomy" id="765440"/>
    <lineage>
        <taxon>Eukaryota</taxon>
        <taxon>Fungi</taxon>
        <taxon>Dikarya</taxon>
        <taxon>Basidiomycota</taxon>
        <taxon>Agaricomycotina</taxon>
        <taxon>Agaricomycetes</taxon>
        <taxon>Agaricomycetidae</taxon>
        <taxon>Atheliales</taxon>
        <taxon>Atheliaceae</taxon>
        <taxon>Piloderma</taxon>
    </lineage>
</organism>
<dbReference type="EMBL" id="KN832973">
    <property type="protein sequence ID" value="KIM90460.1"/>
    <property type="molecule type" value="Genomic_DNA"/>
</dbReference>
<dbReference type="AlphaFoldDB" id="A0A0C3G265"/>